<dbReference type="Pfam" id="PF02452">
    <property type="entry name" value="PemK_toxin"/>
    <property type="match status" value="1"/>
</dbReference>
<sequence length="103" mass="12037">MKPGYIYKLNFPYEERQGAKKRPVLIIVISDDNDQALGLKITGTERYNRIPIKNSPDSGLVKDSHVQIDRYQLFYNVQKTEIGRLSAYDFKRVVNAFQEFHDL</sequence>
<dbReference type="GO" id="GO:0003677">
    <property type="term" value="F:DNA binding"/>
    <property type="evidence" value="ECO:0007669"/>
    <property type="project" value="InterPro"/>
</dbReference>
<dbReference type="InterPro" id="IPR003477">
    <property type="entry name" value="PemK-like"/>
</dbReference>
<name>A0A024QHI1_9BACI</name>
<dbReference type="EMBL" id="CCDP010000003">
    <property type="protein sequence ID" value="CDQ41949.1"/>
    <property type="molecule type" value="Genomic_DNA"/>
</dbReference>
<keyword evidence="4" id="KW-1185">Reference proteome</keyword>
<evidence type="ECO:0000256" key="2">
    <source>
        <dbReference type="ARBA" id="ARBA00022649"/>
    </source>
</evidence>
<accession>A0A024QHI1</accession>
<dbReference type="AlphaFoldDB" id="A0A024QHI1"/>
<comment type="caution">
    <text evidence="3">The sequence shown here is derived from an EMBL/GenBank/DDBJ whole genome shotgun (WGS) entry which is preliminary data.</text>
</comment>
<dbReference type="RefSeq" id="WP_038247044.1">
    <property type="nucleotide sequence ID" value="NZ_BNER01000008.1"/>
</dbReference>
<dbReference type="OrthoDB" id="2973736at2"/>
<evidence type="ECO:0000313" key="3">
    <source>
        <dbReference type="EMBL" id="CDQ41949.1"/>
    </source>
</evidence>
<comment type="similarity">
    <text evidence="1">Belongs to the PemK/MazF family.</text>
</comment>
<proteinExistence type="inferred from homology"/>
<evidence type="ECO:0000256" key="1">
    <source>
        <dbReference type="ARBA" id="ARBA00007521"/>
    </source>
</evidence>
<dbReference type="STRING" id="1462526.BN990_04328"/>
<dbReference type="SUPFAM" id="SSF50118">
    <property type="entry name" value="Cell growth inhibitor/plasmid maintenance toxic component"/>
    <property type="match status" value="1"/>
</dbReference>
<reference evidence="4" key="2">
    <citation type="submission" date="2014-05" db="EMBL/GenBank/DDBJ databases">
        <title>Draft genome sequence of Virgibacillus massiliensis Vm-5.</title>
        <authorList>
            <person name="Khelaifia S."/>
            <person name="Croce O."/>
            <person name="Lagier J.C."/>
            <person name="Raoult D."/>
        </authorList>
    </citation>
    <scope>NUCLEOTIDE SEQUENCE [LARGE SCALE GENOMIC DNA]</scope>
    <source>
        <strain evidence="4">Vm-5</strain>
    </source>
</reference>
<dbReference type="Proteomes" id="UP000028875">
    <property type="component" value="Unassembled WGS sequence"/>
</dbReference>
<reference evidence="3 4" key="1">
    <citation type="submission" date="2014-03" db="EMBL/GenBank/DDBJ databases">
        <authorList>
            <person name="Urmite Genomes U."/>
        </authorList>
    </citation>
    <scope>NUCLEOTIDE SEQUENCE [LARGE SCALE GENOMIC DNA]</scope>
    <source>
        <strain evidence="3 4">Vm-5</strain>
    </source>
</reference>
<organism evidence="3 4">
    <name type="scientific">Virgibacillus massiliensis</name>
    <dbReference type="NCBI Taxonomy" id="1462526"/>
    <lineage>
        <taxon>Bacteria</taxon>
        <taxon>Bacillati</taxon>
        <taxon>Bacillota</taxon>
        <taxon>Bacilli</taxon>
        <taxon>Bacillales</taxon>
        <taxon>Bacillaceae</taxon>
        <taxon>Virgibacillus</taxon>
    </lineage>
</organism>
<evidence type="ECO:0000313" key="4">
    <source>
        <dbReference type="Proteomes" id="UP000028875"/>
    </source>
</evidence>
<protein>
    <submittedName>
        <fullName evidence="3">PemK-like protein</fullName>
    </submittedName>
</protein>
<dbReference type="InterPro" id="IPR011067">
    <property type="entry name" value="Plasmid_toxin/cell-grow_inhib"/>
</dbReference>
<dbReference type="Gene3D" id="2.30.30.110">
    <property type="match status" value="1"/>
</dbReference>
<keyword evidence="2" id="KW-1277">Toxin-antitoxin system</keyword>
<gene>
    <name evidence="3" type="ORF">BN990_04328</name>
</gene>